<sequence length="60" mass="6493">GIGTAPAFKCSAGSMWRLARYPPGICWRRSPFFAVGHQYPQGPGNAQAKGCRRLVSRISA</sequence>
<dbReference type="EMBL" id="UINC01063912">
    <property type="protein sequence ID" value="SVB92042.1"/>
    <property type="molecule type" value="Genomic_DNA"/>
</dbReference>
<proteinExistence type="predicted"/>
<gene>
    <name evidence="1" type="ORF">METZ01_LOCUS244896</name>
</gene>
<feature type="non-terminal residue" evidence="1">
    <location>
        <position position="1"/>
    </location>
</feature>
<protein>
    <submittedName>
        <fullName evidence="1">Uncharacterized protein</fullName>
    </submittedName>
</protein>
<feature type="non-terminal residue" evidence="1">
    <location>
        <position position="60"/>
    </location>
</feature>
<reference evidence="1" key="1">
    <citation type="submission" date="2018-05" db="EMBL/GenBank/DDBJ databases">
        <authorList>
            <person name="Lanie J.A."/>
            <person name="Ng W.-L."/>
            <person name="Kazmierczak K.M."/>
            <person name="Andrzejewski T.M."/>
            <person name="Davidsen T.M."/>
            <person name="Wayne K.J."/>
            <person name="Tettelin H."/>
            <person name="Glass J.I."/>
            <person name="Rusch D."/>
            <person name="Podicherti R."/>
            <person name="Tsui H.-C.T."/>
            <person name="Winkler M.E."/>
        </authorList>
    </citation>
    <scope>NUCLEOTIDE SEQUENCE</scope>
</reference>
<accession>A0A382HY74</accession>
<name>A0A382HY74_9ZZZZ</name>
<organism evidence="1">
    <name type="scientific">marine metagenome</name>
    <dbReference type="NCBI Taxonomy" id="408172"/>
    <lineage>
        <taxon>unclassified sequences</taxon>
        <taxon>metagenomes</taxon>
        <taxon>ecological metagenomes</taxon>
    </lineage>
</organism>
<dbReference type="AlphaFoldDB" id="A0A382HY74"/>
<evidence type="ECO:0000313" key="1">
    <source>
        <dbReference type="EMBL" id="SVB92042.1"/>
    </source>
</evidence>